<accession>E2AT33</accession>
<dbReference type="Pfam" id="PF16012">
    <property type="entry name" value="DUF4780"/>
    <property type="match status" value="1"/>
</dbReference>
<feature type="domain" description="DUF4780" evidence="2">
    <location>
        <begin position="140"/>
        <end position="277"/>
    </location>
</feature>
<organism evidence="4">
    <name type="scientific">Camponotus floridanus</name>
    <name type="common">Florida carpenter ant</name>
    <dbReference type="NCBI Taxonomy" id="104421"/>
    <lineage>
        <taxon>Eukaryota</taxon>
        <taxon>Metazoa</taxon>
        <taxon>Ecdysozoa</taxon>
        <taxon>Arthropoda</taxon>
        <taxon>Hexapoda</taxon>
        <taxon>Insecta</taxon>
        <taxon>Pterygota</taxon>
        <taxon>Neoptera</taxon>
        <taxon>Endopterygota</taxon>
        <taxon>Hymenoptera</taxon>
        <taxon>Apocrita</taxon>
        <taxon>Aculeata</taxon>
        <taxon>Formicoidea</taxon>
        <taxon>Formicidae</taxon>
        <taxon>Formicinae</taxon>
        <taxon>Camponotus</taxon>
    </lineage>
</organism>
<feature type="compositionally biased region" description="Low complexity" evidence="1">
    <location>
        <begin position="14"/>
        <end position="24"/>
    </location>
</feature>
<dbReference type="InParanoid" id="E2AT33"/>
<protein>
    <recommendedName>
        <fullName evidence="2">DUF4780 domain-containing protein</fullName>
    </recommendedName>
</protein>
<proteinExistence type="predicted"/>
<dbReference type="InterPro" id="IPR031961">
    <property type="entry name" value="DUF4780"/>
</dbReference>
<dbReference type="Proteomes" id="UP000000311">
    <property type="component" value="Unassembled WGS sequence"/>
</dbReference>
<evidence type="ECO:0000256" key="1">
    <source>
        <dbReference type="SAM" id="MobiDB-lite"/>
    </source>
</evidence>
<evidence type="ECO:0000313" key="4">
    <source>
        <dbReference type="Proteomes" id="UP000000311"/>
    </source>
</evidence>
<evidence type="ECO:0000259" key="2">
    <source>
        <dbReference type="Pfam" id="PF16012"/>
    </source>
</evidence>
<reference evidence="3 4" key="1">
    <citation type="journal article" date="2010" name="Science">
        <title>Genomic comparison of the ants Camponotus floridanus and Harpegnathos saltator.</title>
        <authorList>
            <person name="Bonasio R."/>
            <person name="Zhang G."/>
            <person name="Ye C."/>
            <person name="Mutti N.S."/>
            <person name="Fang X."/>
            <person name="Qin N."/>
            <person name="Donahue G."/>
            <person name="Yang P."/>
            <person name="Li Q."/>
            <person name="Li C."/>
            <person name="Zhang P."/>
            <person name="Huang Z."/>
            <person name="Berger S.L."/>
            <person name="Reinberg D."/>
            <person name="Wang J."/>
            <person name="Liebig J."/>
        </authorList>
    </citation>
    <scope>NUCLEOTIDE SEQUENCE [LARGE SCALE GENOMIC DNA]</scope>
    <source>
        <strain evidence="4">C129</strain>
    </source>
</reference>
<sequence>MARKYTRRIHKQQQKTSGQGQFQGVASLGSERLEECNSEAVLPEDHPKTRVRYSGAARTATRNSFRGRERPKTKSLSLKLILVLGPAAVEPRLWRLNAPGWRITPIAPSILARVNDPRLMIKGADSAICTSEQRACQTSLEDFPDKKLGVAECGLIRKMIRGRILELPEATKAPTFSGSWERDGAYVFVCDDEQSEDWLKSLSSDLKMEGNSLRVVPVDELPRCHRVVIHMDEPDLSAEETLKLLGRQNTGLTTEDWIVTRGSVSRDATFACLIDGQFLDVL</sequence>
<feature type="region of interest" description="Disordered" evidence="1">
    <location>
        <begin position="1"/>
        <end position="26"/>
    </location>
</feature>
<feature type="compositionally biased region" description="Basic residues" evidence="1">
    <location>
        <begin position="1"/>
        <end position="13"/>
    </location>
</feature>
<evidence type="ECO:0000313" key="3">
    <source>
        <dbReference type="EMBL" id="EFN63407.1"/>
    </source>
</evidence>
<dbReference type="OrthoDB" id="7700822at2759"/>
<dbReference type="AlphaFoldDB" id="E2AT33"/>
<gene>
    <name evidence="3" type="ORF">EAG_12816</name>
</gene>
<dbReference type="EMBL" id="GL442475">
    <property type="protein sequence ID" value="EFN63407.1"/>
    <property type="molecule type" value="Genomic_DNA"/>
</dbReference>
<keyword evidence="4" id="KW-1185">Reference proteome</keyword>
<name>E2AT33_CAMFO</name>